<sequence length="92" mass="10668">MSKREKRSITDLINQATPDEHQVEAAVHQIHQNIAQPKKEKTTRATVDIPVSFHKELKKLLIDESMELKTFCLQAIQEKYERLTSATDKRPN</sequence>
<gene>
    <name evidence="1" type="ORF">CRP01_39670</name>
</gene>
<evidence type="ECO:0000313" key="2">
    <source>
        <dbReference type="Proteomes" id="UP000223913"/>
    </source>
</evidence>
<comment type="caution">
    <text evidence="1">The sequence shown here is derived from an EMBL/GenBank/DDBJ whole genome shotgun (WGS) entry which is preliminary data.</text>
</comment>
<dbReference type="Proteomes" id="UP000223913">
    <property type="component" value="Unassembled WGS sequence"/>
</dbReference>
<dbReference type="RefSeq" id="WP_099155655.1">
    <property type="nucleotide sequence ID" value="NZ_PDUD01000069.1"/>
</dbReference>
<proteinExistence type="predicted"/>
<keyword evidence="2" id="KW-1185">Reference proteome</keyword>
<organism evidence="1 2">
    <name type="scientific">Flavilitoribacter nigricans (strain ATCC 23147 / DSM 23189 / NBRC 102662 / NCIMB 1420 / SS-2)</name>
    <name type="common">Lewinella nigricans</name>
    <dbReference type="NCBI Taxonomy" id="1122177"/>
    <lineage>
        <taxon>Bacteria</taxon>
        <taxon>Pseudomonadati</taxon>
        <taxon>Bacteroidota</taxon>
        <taxon>Saprospiria</taxon>
        <taxon>Saprospirales</taxon>
        <taxon>Lewinellaceae</taxon>
        <taxon>Flavilitoribacter</taxon>
    </lineage>
</organism>
<accession>A0A2D0MXR3</accession>
<reference evidence="1 2" key="1">
    <citation type="submission" date="2017-10" db="EMBL/GenBank/DDBJ databases">
        <title>The draft genome sequence of Lewinella nigricans NBRC 102662.</title>
        <authorList>
            <person name="Wang K."/>
        </authorList>
    </citation>
    <scope>NUCLEOTIDE SEQUENCE [LARGE SCALE GENOMIC DNA]</scope>
    <source>
        <strain evidence="1 2">NBRC 102662</strain>
    </source>
</reference>
<name>A0A2D0MXR3_FLAN2</name>
<protein>
    <submittedName>
        <fullName evidence="1">Uncharacterized protein</fullName>
    </submittedName>
</protein>
<dbReference type="AlphaFoldDB" id="A0A2D0MXR3"/>
<evidence type="ECO:0000313" key="1">
    <source>
        <dbReference type="EMBL" id="PHN00916.1"/>
    </source>
</evidence>
<dbReference type="EMBL" id="PDUD01000069">
    <property type="protein sequence ID" value="PHN00916.1"/>
    <property type="molecule type" value="Genomic_DNA"/>
</dbReference>